<dbReference type="Pfam" id="PF18920">
    <property type="entry name" value="DUF5671"/>
    <property type="match status" value="1"/>
</dbReference>
<feature type="transmembrane region" description="Helical" evidence="1">
    <location>
        <begin position="93"/>
        <end position="114"/>
    </location>
</feature>
<evidence type="ECO:0000256" key="1">
    <source>
        <dbReference type="SAM" id="Phobius"/>
    </source>
</evidence>
<feature type="transmembrane region" description="Helical" evidence="1">
    <location>
        <begin position="162"/>
        <end position="181"/>
    </location>
</feature>
<comment type="caution">
    <text evidence="3">The sequence shown here is derived from an EMBL/GenBank/DDBJ whole genome shotgun (WGS) entry which is preliminary data.</text>
</comment>
<protein>
    <recommendedName>
        <fullName evidence="2">DUF5671 domain-containing protein</fullName>
    </recommendedName>
</protein>
<name>A0A2H0U774_9BACT</name>
<sequence>MPVKVTPKDFFLWFGAMVALLGSVISFIALLFSYIDHVFPDPLAYYADPYSGGMRFAMATLIVLVPVLIILMRFIRQDIAAEPAKGDLWVRRWALFLTLFLAGGAIVIDLITLINHFLGGELTTPFVFKVLVVLFVTGGVFLHFMADMRGYWNANQGQAKMVGYAVAVLVLLSIIAGFFIMGTPGEVRLYRYDDQKVSDLQSIQWQIVNYWQQKGEIPEDSAALEDPISGFRLPGDPQPPLAYMYRKTGPLSFELCATFNRESRASRAQPARPGMEENWQHPAGEHCFERTIDPDRYPLFEKPTPSPVRPL</sequence>
<organism evidence="3 4">
    <name type="scientific">Candidatus Kaiserbacteria bacterium CG10_big_fil_rev_8_21_14_0_10_59_10</name>
    <dbReference type="NCBI Taxonomy" id="1974612"/>
    <lineage>
        <taxon>Bacteria</taxon>
        <taxon>Candidatus Kaiseribacteriota</taxon>
    </lineage>
</organism>
<dbReference type="Proteomes" id="UP000231379">
    <property type="component" value="Unassembled WGS sequence"/>
</dbReference>
<dbReference type="EMBL" id="PFBM01000021">
    <property type="protein sequence ID" value="PIR82262.1"/>
    <property type="molecule type" value="Genomic_DNA"/>
</dbReference>
<gene>
    <name evidence="3" type="ORF">COU20_03860</name>
</gene>
<accession>A0A2H0U774</accession>
<evidence type="ECO:0000313" key="4">
    <source>
        <dbReference type="Proteomes" id="UP000231379"/>
    </source>
</evidence>
<keyword evidence="1" id="KW-1133">Transmembrane helix</keyword>
<feature type="transmembrane region" description="Helical" evidence="1">
    <location>
        <begin position="12"/>
        <end position="35"/>
    </location>
</feature>
<evidence type="ECO:0000259" key="2">
    <source>
        <dbReference type="Pfam" id="PF18920"/>
    </source>
</evidence>
<feature type="transmembrane region" description="Helical" evidence="1">
    <location>
        <begin position="126"/>
        <end position="146"/>
    </location>
</feature>
<dbReference type="InterPro" id="IPR043728">
    <property type="entry name" value="DUF5671"/>
</dbReference>
<dbReference type="AlphaFoldDB" id="A0A2H0U774"/>
<feature type="domain" description="DUF5671" evidence="2">
    <location>
        <begin position="10"/>
        <end position="137"/>
    </location>
</feature>
<feature type="transmembrane region" description="Helical" evidence="1">
    <location>
        <begin position="55"/>
        <end position="72"/>
    </location>
</feature>
<evidence type="ECO:0000313" key="3">
    <source>
        <dbReference type="EMBL" id="PIR82262.1"/>
    </source>
</evidence>
<proteinExistence type="predicted"/>
<keyword evidence="1" id="KW-0812">Transmembrane</keyword>
<reference evidence="4" key="1">
    <citation type="submission" date="2017-09" db="EMBL/GenBank/DDBJ databases">
        <title>Depth-based differentiation of microbial function through sediment-hosted aquifers and enrichment of novel symbionts in the deep terrestrial subsurface.</title>
        <authorList>
            <person name="Probst A.J."/>
            <person name="Ladd B."/>
            <person name="Jarett J.K."/>
            <person name="Geller-Mcgrath D.E."/>
            <person name="Sieber C.M.K."/>
            <person name="Emerson J.B."/>
            <person name="Anantharaman K."/>
            <person name="Thomas B.C."/>
            <person name="Malmstrom R."/>
            <person name="Stieglmeier M."/>
            <person name="Klingl A."/>
            <person name="Woyke T."/>
            <person name="Ryan C.M."/>
            <person name="Banfield J.F."/>
        </authorList>
    </citation>
    <scope>NUCLEOTIDE SEQUENCE [LARGE SCALE GENOMIC DNA]</scope>
</reference>
<keyword evidence="1" id="KW-0472">Membrane</keyword>